<keyword evidence="10" id="KW-1185">Reference proteome</keyword>
<dbReference type="PROSITE" id="PS50011">
    <property type="entry name" value="PROTEIN_KINASE_DOM"/>
    <property type="match status" value="1"/>
</dbReference>
<keyword evidence="5" id="KW-0067">ATP-binding</keyword>
<dbReference type="PANTHER" id="PTHR43895:SF26">
    <property type="entry name" value="CALCIUM_CALMODULIN DEPENDENT PROTEIN KINASE KINASE 1"/>
    <property type="match status" value="1"/>
</dbReference>
<keyword evidence="7" id="KW-0472">Membrane</keyword>
<feature type="region of interest" description="Disordered" evidence="6">
    <location>
        <begin position="1"/>
        <end position="25"/>
    </location>
</feature>
<dbReference type="Pfam" id="PF00069">
    <property type="entry name" value="Pkinase"/>
    <property type="match status" value="1"/>
</dbReference>
<keyword evidence="1" id="KW-0723">Serine/threonine-protein kinase</keyword>
<dbReference type="SMART" id="SM00220">
    <property type="entry name" value="S_TKc"/>
    <property type="match status" value="1"/>
</dbReference>
<evidence type="ECO:0000313" key="9">
    <source>
        <dbReference type="Ensembl" id="ENSPNAP00000053008.1"/>
    </source>
</evidence>
<dbReference type="PANTHER" id="PTHR43895">
    <property type="entry name" value="CALCIUM/CALMODULIN-DEPENDENT PROTEIN KINASE KINASE-RELATED"/>
    <property type="match status" value="1"/>
</dbReference>
<reference evidence="9 10" key="1">
    <citation type="submission" date="2020-10" db="EMBL/GenBank/DDBJ databases">
        <title>Pygocentrus nattereri (red-bellied piranha) genome, fPygNat1, primary haplotype.</title>
        <authorList>
            <person name="Myers G."/>
            <person name="Meyer A."/>
            <person name="Karagic N."/>
            <person name="Pippel M."/>
            <person name="Winkler S."/>
            <person name="Tracey A."/>
            <person name="Wood J."/>
            <person name="Formenti G."/>
            <person name="Howe K."/>
            <person name="Fedrigo O."/>
            <person name="Jarvis E.D."/>
        </authorList>
    </citation>
    <scope>NUCLEOTIDE SEQUENCE [LARGE SCALE GENOMIC DNA]</scope>
</reference>
<proteinExistence type="predicted"/>
<evidence type="ECO:0000256" key="3">
    <source>
        <dbReference type="ARBA" id="ARBA00022741"/>
    </source>
</evidence>
<dbReference type="Gene3D" id="1.10.510.10">
    <property type="entry name" value="Transferase(Phosphotransferase) domain 1"/>
    <property type="match status" value="1"/>
</dbReference>
<name>A0AAR2JLW0_PYGNA</name>
<evidence type="ECO:0000256" key="2">
    <source>
        <dbReference type="ARBA" id="ARBA00022679"/>
    </source>
</evidence>
<dbReference type="InterPro" id="IPR011009">
    <property type="entry name" value="Kinase-like_dom_sf"/>
</dbReference>
<evidence type="ECO:0000256" key="7">
    <source>
        <dbReference type="SAM" id="Phobius"/>
    </source>
</evidence>
<keyword evidence="3" id="KW-0547">Nucleotide-binding</keyword>
<keyword evidence="7" id="KW-1133">Transmembrane helix</keyword>
<dbReference type="InterPro" id="IPR000719">
    <property type="entry name" value="Prot_kinase_dom"/>
</dbReference>
<evidence type="ECO:0000259" key="8">
    <source>
        <dbReference type="PROSITE" id="PS50011"/>
    </source>
</evidence>
<keyword evidence="2" id="KW-0808">Transferase</keyword>
<reference evidence="9" key="2">
    <citation type="submission" date="2025-08" db="UniProtKB">
        <authorList>
            <consortium name="Ensembl"/>
        </authorList>
    </citation>
    <scope>IDENTIFICATION</scope>
</reference>
<reference evidence="9" key="3">
    <citation type="submission" date="2025-09" db="UniProtKB">
        <authorList>
            <consortium name="Ensembl"/>
        </authorList>
    </citation>
    <scope>IDENTIFICATION</scope>
</reference>
<dbReference type="Ensembl" id="ENSPNAT00000048050.1">
    <property type="protein sequence ID" value="ENSPNAP00000053008.1"/>
    <property type="gene ID" value="ENSPNAG00000013348.2"/>
</dbReference>
<sequence>MAMSSDPGCMGTEPDPDPEPFSQSELADKMAAITITDPSTNGLRNGAGVRKVPPQRPHLSGRKMSLQERGTYLSAGGGAERYHHISPRAARRPTIESKRVSISDAPLIIFFVLLFLSPTISTSLFHFIQAMKVVSKKKLMKQYGFPRRPPPRGPKAALGEQPKVLGPLERVYQEIAILKKLDHLNIVKLVEVSAVFELMQKGPVMEVPTENPFSEEQARLYFRDIVLGIEYLHYQKIVHRDIKPSNLLLGDDGHVKIADFGVSNQFEGNDALLSSTAGTPAFMAPETLSDNRKSFSGKALDVWAMGVTLYCFVFGKCPFIDEYILALHNKIRSKPVEFPETPAVSEGLRNLILRMLDKNPDNRITIPEIKLDPWVSQDGTDPLPLEEEHCTVVEVTEEEIQNSVKFVPSLSAVILVKAMLRKRSFGNPFECPSRREERSMSAPGSLLM</sequence>
<evidence type="ECO:0000256" key="1">
    <source>
        <dbReference type="ARBA" id="ARBA00022527"/>
    </source>
</evidence>
<evidence type="ECO:0000256" key="6">
    <source>
        <dbReference type="SAM" id="MobiDB-lite"/>
    </source>
</evidence>
<protein>
    <recommendedName>
        <fullName evidence="8">Protein kinase domain-containing protein</fullName>
    </recommendedName>
</protein>
<dbReference type="GeneTree" id="ENSGT00940000154890"/>
<dbReference type="InterPro" id="IPR008271">
    <property type="entry name" value="Ser/Thr_kinase_AS"/>
</dbReference>
<feature type="transmembrane region" description="Helical" evidence="7">
    <location>
        <begin position="107"/>
        <end position="128"/>
    </location>
</feature>
<dbReference type="PROSITE" id="PS00108">
    <property type="entry name" value="PROTEIN_KINASE_ST"/>
    <property type="match status" value="1"/>
</dbReference>
<feature type="domain" description="Protein kinase" evidence="8">
    <location>
        <begin position="67"/>
        <end position="375"/>
    </location>
</feature>
<evidence type="ECO:0000256" key="5">
    <source>
        <dbReference type="ARBA" id="ARBA00022840"/>
    </source>
</evidence>
<dbReference type="GO" id="GO:0004674">
    <property type="term" value="F:protein serine/threonine kinase activity"/>
    <property type="evidence" value="ECO:0007669"/>
    <property type="project" value="UniProtKB-KW"/>
</dbReference>
<keyword evidence="7" id="KW-0812">Transmembrane</keyword>
<dbReference type="Proteomes" id="UP001501920">
    <property type="component" value="Chromosome 23"/>
</dbReference>
<accession>A0AAR2JLW0</accession>
<evidence type="ECO:0000313" key="10">
    <source>
        <dbReference type="Proteomes" id="UP001501920"/>
    </source>
</evidence>
<dbReference type="SUPFAM" id="SSF56112">
    <property type="entry name" value="Protein kinase-like (PK-like)"/>
    <property type="match status" value="1"/>
</dbReference>
<feature type="region of interest" description="Disordered" evidence="6">
    <location>
        <begin position="37"/>
        <end position="64"/>
    </location>
</feature>
<dbReference type="GO" id="GO:0061762">
    <property type="term" value="P:CAMKK-AMPK signaling cascade"/>
    <property type="evidence" value="ECO:0007669"/>
    <property type="project" value="TreeGrafter"/>
</dbReference>
<keyword evidence="4" id="KW-0418">Kinase</keyword>
<dbReference type="AlphaFoldDB" id="A0AAR2JLW0"/>
<dbReference type="GO" id="GO:0005524">
    <property type="term" value="F:ATP binding"/>
    <property type="evidence" value="ECO:0007669"/>
    <property type="project" value="UniProtKB-KW"/>
</dbReference>
<dbReference type="FunFam" id="1.10.510.10:FF:000091">
    <property type="entry name" value="Calcium/calmodulin-dependent protein kinase kinase 2 isoform 1"/>
    <property type="match status" value="1"/>
</dbReference>
<evidence type="ECO:0000256" key="4">
    <source>
        <dbReference type="ARBA" id="ARBA00022777"/>
    </source>
</evidence>
<organism evidence="9 10">
    <name type="scientific">Pygocentrus nattereri</name>
    <name type="common">Red-bellied piranha</name>
    <dbReference type="NCBI Taxonomy" id="42514"/>
    <lineage>
        <taxon>Eukaryota</taxon>
        <taxon>Metazoa</taxon>
        <taxon>Chordata</taxon>
        <taxon>Craniata</taxon>
        <taxon>Vertebrata</taxon>
        <taxon>Euteleostomi</taxon>
        <taxon>Actinopterygii</taxon>
        <taxon>Neopterygii</taxon>
        <taxon>Teleostei</taxon>
        <taxon>Ostariophysi</taxon>
        <taxon>Characiformes</taxon>
        <taxon>Characoidei</taxon>
        <taxon>Pygocentrus</taxon>
    </lineage>
</organism>